<proteinExistence type="predicted"/>
<accession>A0A0D7BS30</accession>
<dbReference type="PANTHER" id="PTHR35560:SF3">
    <property type="entry name" value="PEPTIDASE S9 PROLYL OLIGOPEPTIDASE CATALYTIC DOMAIN-CONTAINING PROTEIN"/>
    <property type="match status" value="1"/>
</dbReference>
<protein>
    <recommendedName>
        <fullName evidence="3">Alpha/beta-hydrolase</fullName>
    </recommendedName>
</protein>
<evidence type="ECO:0000313" key="1">
    <source>
        <dbReference type="EMBL" id="KIY72416.1"/>
    </source>
</evidence>
<evidence type="ECO:0000313" key="2">
    <source>
        <dbReference type="Proteomes" id="UP000054007"/>
    </source>
</evidence>
<gene>
    <name evidence="1" type="ORF">CYLTODRAFT_344253</name>
</gene>
<organism evidence="1 2">
    <name type="scientific">Cylindrobasidium torrendii FP15055 ss-10</name>
    <dbReference type="NCBI Taxonomy" id="1314674"/>
    <lineage>
        <taxon>Eukaryota</taxon>
        <taxon>Fungi</taxon>
        <taxon>Dikarya</taxon>
        <taxon>Basidiomycota</taxon>
        <taxon>Agaricomycotina</taxon>
        <taxon>Agaricomycetes</taxon>
        <taxon>Agaricomycetidae</taxon>
        <taxon>Agaricales</taxon>
        <taxon>Marasmiineae</taxon>
        <taxon>Physalacriaceae</taxon>
        <taxon>Cylindrobasidium</taxon>
    </lineage>
</organism>
<name>A0A0D7BS30_9AGAR</name>
<evidence type="ECO:0008006" key="3">
    <source>
        <dbReference type="Google" id="ProtNLM"/>
    </source>
</evidence>
<dbReference type="PANTHER" id="PTHR35560">
    <property type="entry name" value="BLL0132 PROTEIN"/>
    <property type="match status" value="1"/>
</dbReference>
<dbReference type="STRING" id="1314674.A0A0D7BS30"/>
<sequence>MPSSANMRNIPIGNDGEEIPIYWNDGTSKDGARSAYIMIHGKLRDGDEYWTIMNDALSSAVKDDYPGVDENALVIAPQFFSTEYNKGQYGEHQLAFGDVNAWQAGDIATHPEGTSKSSIDALDAIVAEFANKDEYPNIANITIVGHGGGGQLITRYAAVGSLPEDVYVRFIVGDASTHAYFSEHRPVDKDDTDGKGCEYWNTWRYGFDNFTGTAAGKKDLWDYFEQYVNRDIVFLVANNDTKENGDQYCPALMQGGVARRDRNLAWWAYINTLARTREPVELFGVASFKNLPDWSWATSRSGTIVPRLVVIDGADHDADKVFGSDEGRAALFSSGDIPAGWRPDGYTDTETDCSYCSSTNETKD</sequence>
<dbReference type="Proteomes" id="UP000054007">
    <property type="component" value="Unassembled WGS sequence"/>
</dbReference>
<reference evidence="1 2" key="1">
    <citation type="journal article" date="2015" name="Fungal Genet. Biol.">
        <title>Evolution of novel wood decay mechanisms in Agaricales revealed by the genome sequences of Fistulina hepatica and Cylindrobasidium torrendii.</title>
        <authorList>
            <person name="Floudas D."/>
            <person name="Held B.W."/>
            <person name="Riley R."/>
            <person name="Nagy L.G."/>
            <person name="Koehler G."/>
            <person name="Ransdell A.S."/>
            <person name="Younus H."/>
            <person name="Chow J."/>
            <person name="Chiniquy J."/>
            <person name="Lipzen A."/>
            <person name="Tritt A."/>
            <person name="Sun H."/>
            <person name="Haridas S."/>
            <person name="LaButti K."/>
            <person name="Ohm R.A."/>
            <person name="Kues U."/>
            <person name="Blanchette R.A."/>
            <person name="Grigoriev I.V."/>
            <person name="Minto R.E."/>
            <person name="Hibbett D.S."/>
        </authorList>
    </citation>
    <scope>NUCLEOTIDE SEQUENCE [LARGE SCALE GENOMIC DNA]</scope>
    <source>
        <strain evidence="1 2">FP15055 ss-10</strain>
    </source>
</reference>
<dbReference type="SUPFAM" id="SSF53474">
    <property type="entry name" value="alpha/beta-Hydrolases"/>
    <property type="match status" value="1"/>
</dbReference>
<dbReference type="InterPro" id="IPR029058">
    <property type="entry name" value="AB_hydrolase_fold"/>
</dbReference>
<dbReference type="Gene3D" id="3.40.50.1820">
    <property type="entry name" value="alpha/beta hydrolase"/>
    <property type="match status" value="1"/>
</dbReference>
<keyword evidence="2" id="KW-1185">Reference proteome</keyword>
<dbReference type="AlphaFoldDB" id="A0A0D7BS30"/>
<dbReference type="EMBL" id="KN880444">
    <property type="protein sequence ID" value="KIY72416.1"/>
    <property type="molecule type" value="Genomic_DNA"/>
</dbReference>
<dbReference type="OrthoDB" id="5985073at2759"/>